<evidence type="ECO:0000313" key="2">
    <source>
        <dbReference type="Proteomes" id="UP001164746"/>
    </source>
</evidence>
<proteinExistence type="predicted"/>
<sequence length="311" mass="37552">MPVREMMCCFHQEKTHKGTHETTHNDVLLSPRKDTKVHMKQHTVDIPCQCERWCSAFTRKRHIKIHMKQHTIYHDSERDGVLLSPGEDTYTHETTHSRYTMTVREMVCCFHQEKTHKDTHETTHSRYTMIVREMVCCFHQEKTHKDTHETTHSRYTMQGERWCAAFTRKRHKDKHETTHSRYTMPIREMVFCFHKEMTRKDTHEKHTGEKLCQCERCCAAFTRKKKISHEIHCNTQERNCASLRMRDMLVFLMFARSPDKTHRRKAIQMRVQLRVLHREYTDAGLSTYVSYVDLFLYIKVIKILMKEYTQE</sequence>
<evidence type="ECO:0000313" key="1">
    <source>
        <dbReference type="EMBL" id="WAR29492.1"/>
    </source>
</evidence>
<dbReference type="EMBL" id="CP111027">
    <property type="protein sequence ID" value="WAR29492.1"/>
    <property type="molecule type" value="Genomic_DNA"/>
</dbReference>
<name>A0ABY7G6C4_MYAAR</name>
<accession>A0ABY7G6C4</accession>
<dbReference type="Proteomes" id="UP001164746">
    <property type="component" value="Chromosome 16"/>
</dbReference>
<reference evidence="1" key="1">
    <citation type="submission" date="2022-11" db="EMBL/GenBank/DDBJ databases">
        <title>Centuries of genome instability and evolution in soft-shell clam transmissible cancer (bioRxiv).</title>
        <authorList>
            <person name="Hart S.F.M."/>
            <person name="Yonemitsu M.A."/>
            <person name="Giersch R.M."/>
            <person name="Beal B.F."/>
            <person name="Arriagada G."/>
            <person name="Davis B.W."/>
            <person name="Ostrander E.A."/>
            <person name="Goff S.P."/>
            <person name="Metzger M.J."/>
        </authorList>
    </citation>
    <scope>NUCLEOTIDE SEQUENCE</scope>
    <source>
        <strain evidence="1">MELC-2E11</strain>
        <tissue evidence="1">Siphon/mantle</tissue>
    </source>
</reference>
<protein>
    <recommendedName>
        <fullName evidence="3">C2H2-type domain-containing protein</fullName>
    </recommendedName>
</protein>
<evidence type="ECO:0008006" key="3">
    <source>
        <dbReference type="Google" id="ProtNLM"/>
    </source>
</evidence>
<organism evidence="1 2">
    <name type="scientific">Mya arenaria</name>
    <name type="common">Soft-shell clam</name>
    <dbReference type="NCBI Taxonomy" id="6604"/>
    <lineage>
        <taxon>Eukaryota</taxon>
        <taxon>Metazoa</taxon>
        <taxon>Spiralia</taxon>
        <taxon>Lophotrochozoa</taxon>
        <taxon>Mollusca</taxon>
        <taxon>Bivalvia</taxon>
        <taxon>Autobranchia</taxon>
        <taxon>Heteroconchia</taxon>
        <taxon>Euheterodonta</taxon>
        <taxon>Imparidentia</taxon>
        <taxon>Neoheterodontei</taxon>
        <taxon>Myida</taxon>
        <taxon>Myoidea</taxon>
        <taxon>Myidae</taxon>
        <taxon>Mya</taxon>
    </lineage>
</organism>
<keyword evidence="2" id="KW-1185">Reference proteome</keyword>
<gene>
    <name evidence="1" type="ORF">MAR_003060</name>
</gene>